<gene>
    <name evidence="1" type="ORF">O6H91_05G097000</name>
</gene>
<name>A0ACC2DR75_DIPCM</name>
<evidence type="ECO:0000313" key="2">
    <source>
        <dbReference type="Proteomes" id="UP001162992"/>
    </source>
</evidence>
<protein>
    <submittedName>
        <fullName evidence="1">Uncharacterized protein</fullName>
    </submittedName>
</protein>
<keyword evidence="2" id="KW-1185">Reference proteome</keyword>
<sequence length="364" mass="40660">MEGSSGKAPLVDAAFQLLLACPAGLSRSQVSVDFKNSYDREPHPDKKLEESIEHIWNCRLAVSPSLFNGSKFRYGGFHMIDGEGDLEKPQNLCIHLGLTDYKTFVGTNLSHEWEHFLVPVEEDVTRCRHTASPLGNGAIVETADSQILLLQRSVDVGEFPGHVVFPGGHSEPDEVGIKSDASGSLSRMNNELNGKIAAEMFDGIIREVVEETGVPATYLSEPIFLGISRRVINVRPTAFFYVRCYLSSEAVFDHYNHAEHAFESTKLSAVSRVLKEDHDILSWIFSRTSYPRIIKDHMDGGLLNVPGVGDFNVEWHLAAHTKRSYNIFCKHIWKLECMVITRDGEVTLASTSSISSKHTTWRNQ</sequence>
<dbReference type="Proteomes" id="UP001162992">
    <property type="component" value="Chromosome 5"/>
</dbReference>
<dbReference type="EMBL" id="CM055096">
    <property type="protein sequence ID" value="KAJ7556755.1"/>
    <property type="molecule type" value="Genomic_DNA"/>
</dbReference>
<organism evidence="1 2">
    <name type="scientific">Diphasiastrum complanatum</name>
    <name type="common">Issler's clubmoss</name>
    <name type="synonym">Lycopodium complanatum</name>
    <dbReference type="NCBI Taxonomy" id="34168"/>
    <lineage>
        <taxon>Eukaryota</taxon>
        <taxon>Viridiplantae</taxon>
        <taxon>Streptophyta</taxon>
        <taxon>Embryophyta</taxon>
        <taxon>Tracheophyta</taxon>
        <taxon>Lycopodiopsida</taxon>
        <taxon>Lycopodiales</taxon>
        <taxon>Lycopodiaceae</taxon>
        <taxon>Lycopodioideae</taxon>
        <taxon>Diphasiastrum</taxon>
    </lineage>
</organism>
<reference evidence="2" key="1">
    <citation type="journal article" date="2024" name="Proc. Natl. Acad. Sci. U.S.A.">
        <title>Extraordinary preservation of gene collinearity over three hundred million years revealed in homosporous lycophytes.</title>
        <authorList>
            <person name="Li C."/>
            <person name="Wickell D."/>
            <person name="Kuo L.Y."/>
            <person name="Chen X."/>
            <person name="Nie B."/>
            <person name="Liao X."/>
            <person name="Peng D."/>
            <person name="Ji J."/>
            <person name="Jenkins J."/>
            <person name="Williams M."/>
            <person name="Shu S."/>
            <person name="Plott C."/>
            <person name="Barry K."/>
            <person name="Rajasekar S."/>
            <person name="Grimwood J."/>
            <person name="Han X."/>
            <person name="Sun S."/>
            <person name="Hou Z."/>
            <person name="He W."/>
            <person name="Dai G."/>
            <person name="Sun C."/>
            <person name="Schmutz J."/>
            <person name="Leebens-Mack J.H."/>
            <person name="Li F.W."/>
            <person name="Wang L."/>
        </authorList>
    </citation>
    <scope>NUCLEOTIDE SEQUENCE [LARGE SCALE GENOMIC DNA]</scope>
    <source>
        <strain evidence="2">cv. PW_Plant_1</strain>
    </source>
</reference>
<proteinExistence type="predicted"/>
<comment type="caution">
    <text evidence="1">The sequence shown here is derived from an EMBL/GenBank/DDBJ whole genome shotgun (WGS) entry which is preliminary data.</text>
</comment>
<accession>A0ACC2DR75</accession>
<evidence type="ECO:0000313" key="1">
    <source>
        <dbReference type="EMBL" id="KAJ7556755.1"/>
    </source>
</evidence>